<sequence length="79" mass="8791">MLASEGRDELYQGQRQLGEVIACKPVATPYIHALLFTDQLFNEKETENTNKSASPTYGIAFEARISLHVHTLNNLGTVK</sequence>
<reference evidence="1" key="2">
    <citation type="submission" date="2020-06" db="EMBL/GenBank/DDBJ databases">
        <authorList>
            <person name="Sheffer M."/>
        </authorList>
    </citation>
    <scope>NUCLEOTIDE SEQUENCE</scope>
</reference>
<dbReference type="EMBL" id="JABXBU010002231">
    <property type="protein sequence ID" value="KAF8764315.1"/>
    <property type="molecule type" value="Genomic_DNA"/>
</dbReference>
<accession>A0A8T0E2C4</accession>
<evidence type="ECO:0000313" key="1">
    <source>
        <dbReference type="EMBL" id="KAF8764315.1"/>
    </source>
</evidence>
<gene>
    <name evidence="1" type="ORF">HNY73_022400</name>
</gene>
<proteinExistence type="predicted"/>
<dbReference type="Proteomes" id="UP000807504">
    <property type="component" value="Unassembled WGS sequence"/>
</dbReference>
<reference evidence="1" key="1">
    <citation type="journal article" date="2020" name="bioRxiv">
        <title>Chromosome-level reference genome of the European wasp spider Argiope bruennichi: a resource for studies on range expansion and evolutionary adaptation.</title>
        <authorList>
            <person name="Sheffer M.M."/>
            <person name="Hoppe A."/>
            <person name="Krehenwinkel H."/>
            <person name="Uhl G."/>
            <person name="Kuss A.W."/>
            <person name="Jensen L."/>
            <person name="Jensen C."/>
            <person name="Gillespie R.G."/>
            <person name="Hoff K.J."/>
            <person name="Prost S."/>
        </authorList>
    </citation>
    <scope>NUCLEOTIDE SEQUENCE</scope>
</reference>
<dbReference type="AlphaFoldDB" id="A0A8T0E2C4"/>
<name>A0A8T0E2C4_ARGBR</name>
<comment type="caution">
    <text evidence="1">The sequence shown here is derived from an EMBL/GenBank/DDBJ whole genome shotgun (WGS) entry which is preliminary data.</text>
</comment>
<keyword evidence="2" id="KW-1185">Reference proteome</keyword>
<evidence type="ECO:0000313" key="2">
    <source>
        <dbReference type="Proteomes" id="UP000807504"/>
    </source>
</evidence>
<protein>
    <submittedName>
        <fullName evidence="1">Uncharacterized protein</fullName>
    </submittedName>
</protein>
<organism evidence="1 2">
    <name type="scientific">Argiope bruennichi</name>
    <name type="common">Wasp spider</name>
    <name type="synonym">Aranea bruennichi</name>
    <dbReference type="NCBI Taxonomy" id="94029"/>
    <lineage>
        <taxon>Eukaryota</taxon>
        <taxon>Metazoa</taxon>
        <taxon>Ecdysozoa</taxon>
        <taxon>Arthropoda</taxon>
        <taxon>Chelicerata</taxon>
        <taxon>Arachnida</taxon>
        <taxon>Araneae</taxon>
        <taxon>Araneomorphae</taxon>
        <taxon>Entelegynae</taxon>
        <taxon>Araneoidea</taxon>
        <taxon>Araneidae</taxon>
        <taxon>Argiope</taxon>
    </lineage>
</organism>